<dbReference type="AlphaFoldDB" id="A0A1L8QSA6"/>
<protein>
    <recommendedName>
        <fullName evidence="3">histidine kinase</fullName>
        <ecNumber evidence="3">2.7.13.3</ecNumber>
    </recommendedName>
</protein>
<dbReference type="InterPro" id="IPR003660">
    <property type="entry name" value="HAMP_dom"/>
</dbReference>
<dbReference type="InterPro" id="IPR050640">
    <property type="entry name" value="Bact_2-comp_sensor_kinase"/>
</dbReference>
<dbReference type="CDD" id="cd12912">
    <property type="entry name" value="PDC2_MCP_like"/>
    <property type="match status" value="1"/>
</dbReference>
<reference evidence="15 16" key="1">
    <citation type="submission" date="2014-12" db="EMBL/GenBank/DDBJ databases">
        <title>Draft genome sequences of 29 type strains of Enterococci.</title>
        <authorList>
            <person name="Zhong Z."/>
            <person name="Sun Z."/>
            <person name="Liu W."/>
            <person name="Zhang W."/>
            <person name="Zhang H."/>
        </authorList>
    </citation>
    <scope>NUCLEOTIDE SEQUENCE [LARGE SCALE GENOMIC DNA]</scope>
    <source>
        <strain evidence="15 16">DSM 17690</strain>
    </source>
</reference>
<comment type="catalytic activity">
    <reaction evidence="1">
        <text>ATP + protein L-histidine = ADP + protein N-phospho-L-histidine.</text>
        <dbReference type="EC" id="2.7.13.3"/>
    </reaction>
</comment>
<feature type="domain" description="Histidine kinase" evidence="13">
    <location>
        <begin position="485"/>
        <end position="594"/>
    </location>
</feature>
<keyword evidence="16" id="KW-1185">Reference proteome</keyword>
<dbReference type="InterPro" id="IPR010559">
    <property type="entry name" value="Sig_transdc_His_kin_internal"/>
</dbReference>
<dbReference type="GO" id="GO:0000155">
    <property type="term" value="F:phosphorelay sensor kinase activity"/>
    <property type="evidence" value="ECO:0007669"/>
    <property type="project" value="InterPro"/>
</dbReference>
<keyword evidence="11 12" id="KW-0472">Membrane</keyword>
<dbReference type="EC" id="2.7.13.3" evidence="3"/>
<evidence type="ECO:0000313" key="15">
    <source>
        <dbReference type="EMBL" id="OJG10391.1"/>
    </source>
</evidence>
<accession>A0A1L8QSA6</accession>
<dbReference type="CDD" id="cd18773">
    <property type="entry name" value="PDC1_HK_sensor"/>
    <property type="match status" value="1"/>
</dbReference>
<evidence type="ECO:0000256" key="7">
    <source>
        <dbReference type="ARBA" id="ARBA00022692"/>
    </source>
</evidence>
<feature type="transmembrane region" description="Helical" evidence="12">
    <location>
        <begin position="304"/>
        <end position="324"/>
    </location>
</feature>
<keyword evidence="8 15" id="KW-0418">Kinase</keyword>
<dbReference type="PANTHER" id="PTHR34220">
    <property type="entry name" value="SENSOR HISTIDINE KINASE YPDA"/>
    <property type="match status" value="1"/>
</dbReference>
<feature type="transmembrane region" description="Helical" evidence="12">
    <location>
        <begin position="21"/>
        <end position="45"/>
    </location>
</feature>
<keyword evidence="9 12" id="KW-1133">Transmembrane helix</keyword>
<evidence type="ECO:0000256" key="11">
    <source>
        <dbReference type="ARBA" id="ARBA00023136"/>
    </source>
</evidence>
<evidence type="ECO:0000256" key="10">
    <source>
        <dbReference type="ARBA" id="ARBA00023012"/>
    </source>
</evidence>
<dbReference type="GO" id="GO:0005886">
    <property type="term" value="C:plasma membrane"/>
    <property type="evidence" value="ECO:0007669"/>
    <property type="project" value="UniProtKB-SubCell"/>
</dbReference>
<organism evidence="15 16">
    <name type="scientific">Enterococcus aquimarinus</name>
    <dbReference type="NCBI Taxonomy" id="328396"/>
    <lineage>
        <taxon>Bacteria</taxon>
        <taxon>Bacillati</taxon>
        <taxon>Bacillota</taxon>
        <taxon>Bacilli</taxon>
        <taxon>Lactobacillales</taxon>
        <taxon>Enterococcaceae</taxon>
        <taxon>Enterococcus</taxon>
    </lineage>
</organism>
<dbReference type="RefSeq" id="WP_071874871.1">
    <property type="nucleotide sequence ID" value="NZ_JBHSHF010000017.1"/>
</dbReference>
<dbReference type="Pfam" id="PF06580">
    <property type="entry name" value="His_kinase"/>
    <property type="match status" value="1"/>
</dbReference>
<evidence type="ECO:0000256" key="8">
    <source>
        <dbReference type="ARBA" id="ARBA00022777"/>
    </source>
</evidence>
<evidence type="ECO:0000256" key="4">
    <source>
        <dbReference type="ARBA" id="ARBA00022475"/>
    </source>
</evidence>
<dbReference type="Proteomes" id="UP000182149">
    <property type="component" value="Unassembled WGS sequence"/>
</dbReference>
<evidence type="ECO:0000256" key="12">
    <source>
        <dbReference type="SAM" id="Phobius"/>
    </source>
</evidence>
<keyword evidence="5" id="KW-0597">Phosphoprotein</keyword>
<dbReference type="InterPro" id="IPR033479">
    <property type="entry name" value="dCache_1"/>
</dbReference>
<dbReference type="PROSITE" id="PS50885">
    <property type="entry name" value="HAMP"/>
    <property type="match status" value="1"/>
</dbReference>
<evidence type="ECO:0000256" key="9">
    <source>
        <dbReference type="ARBA" id="ARBA00022989"/>
    </source>
</evidence>
<dbReference type="SMART" id="SM00387">
    <property type="entry name" value="HATPase_c"/>
    <property type="match status" value="1"/>
</dbReference>
<name>A0A1L8QSA6_9ENTE</name>
<keyword evidence="7 12" id="KW-0812">Transmembrane</keyword>
<evidence type="ECO:0000256" key="5">
    <source>
        <dbReference type="ARBA" id="ARBA00022553"/>
    </source>
</evidence>
<proteinExistence type="predicted"/>
<dbReference type="Pfam" id="PF02518">
    <property type="entry name" value="HATPase_c"/>
    <property type="match status" value="1"/>
</dbReference>
<keyword evidence="4" id="KW-1003">Cell membrane</keyword>
<dbReference type="InterPro" id="IPR036890">
    <property type="entry name" value="HATPase_C_sf"/>
</dbReference>
<dbReference type="Pfam" id="PF02743">
    <property type="entry name" value="dCache_1"/>
    <property type="match status" value="1"/>
</dbReference>
<dbReference type="PRINTS" id="PR00344">
    <property type="entry name" value="BCTRLSENSOR"/>
</dbReference>
<dbReference type="SUPFAM" id="SSF55874">
    <property type="entry name" value="ATPase domain of HSP90 chaperone/DNA topoisomerase II/histidine kinase"/>
    <property type="match status" value="1"/>
</dbReference>
<gene>
    <name evidence="15" type="ORF">RU93_GL002170</name>
</gene>
<dbReference type="EMBL" id="JXKD01000008">
    <property type="protein sequence ID" value="OJG10391.1"/>
    <property type="molecule type" value="Genomic_DNA"/>
</dbReference>
<evidence type="ECO:0000256" key="6">
    <source>
        <dbReference type="ARBA" id="ARBA00022679"/>
    </source>
</evidence>
<dbReference type="Gene3D" id="6.10.340.10">
    <property type="match status" value="1"/>
</dbReference>
<evidence type="ECO:0000256" key="2">
    <source>
        <dbReference type="ARBA" id="ARBA00004651"/>
    </source>
</evidence>
<evidence type="ECO:0000313" key="16">
    <source>
        <dbReference type="Proteomes" id="UP000182149"/>
    </source>
</evidence>
<dbReference type="Gene3D" id="3.30.565.10">
    <property type="entry name" value="Histidine kinase-like ATPase, C-terminal domain"/>
    <property type="match status" value="1"/>
</dbReference>
<comment type="caution">
    <text evidence="15">The sequence shown here is derived from an EMBL/GenBank/DDBJ whole genome shotgun (WGS) entry which is preliminary data.</text>
</comment>
<dbReference type="PROSITE" id="PS50109">
    <property type="entry name" value="HIS_KIN"/>
    <property type="match status" value="1"/>
</dbReference>
<comment type="subcellular location">
    <subcellularLocation>
        <location evidence="2">Cell membrane</location>
        <topology evidence="2">Multi-pass membrane protein</topology>
    </subcellularLocation>
</comment>
<dbReference type="OrthoDB" id="9776552at2"/>
<evidence type="ECO:0000259" key="13">
    <source>
        <dbReference type="PROSITE" id="PS50109"/>
    </source>
</evidence>
<evidence type="ECO:0000256" key="3">
    <source>
        <dbReference type="ARBA" id="ARBA00012438"/>
    </source>
</evidence>
<feature type="domain" description="HAMP" evidence="14">
    <location>
        <begin position="326"/>
        <end position="378"/>
    </location>
</feature>
<dbReference type="PANTHER" id="PTHR34220:SF7">
    <property type="entry name" value="SENSOR HISTIDINE KINASE YPDA"/>
    <property type="match status" value="1"/>
</dbReference>
<dbReference type="InterPro" id="IPR005467">
    <property type="entry name" value="His_kinase_dom"/>
</dbReference>
<dbReference type="InterPro" id="IPR003594">
    <property type="entry name" value="HATPase_dom"/>
</dbReference>
<evidence type="ECO:0000256" key="1">
    <source>
        <dbReference type="ARBA" id="ARBA00000085"/>
    </source>
</evidence>
<sequence length="600" mass="68652">MKEKITRFVTAITHFFYRKGLQFTLLSTFTLVSVSAILLITAGYMRQFSLTTEQMTRTSSMEMLDQVNLNLDDYIHRLMGVSNTVYYKILKDGDISKNQSAINRELSLLFSANESILSTIAVFKNDGTLVNSAPINQLKADANPLEESWFIEANQQIENVHFSKPTVDNLFLPMNNTYHWVVSLSRSVELMNDGVVERGVLLVNMNFSGMEKISLNANFGSKGYVYLMTPDGQLIYHPRQQLINSGLMLENTHQAANYSEGSHNEVFQDEKRIVTVKTMGYTGWKIVGVTPVSEMRATLFQNQLLLWSIAIIVSLFILSINLLISKRVTNPLRQLEIAVSRMEQDIYDIDIPVEGSYEIQHLSKTLMTMAYTMQRLMKDIVTQQEQMREKEMNALQQQINPHFLYNTLDSTIWMIESGRYEGAITMITALAKFFRISLSKGKNIISLADELSHVKSYLMIQEIRYKNKFEYHLSVDPSIENAATIKLIVQPLVENAIYHGMDYMYEEGEIQIRAYRFKEDIYIDIEDNGPGMTPEQLRQLKEGTPTTTRKKGSGIGYSNVEERIKLFYGKAYGLEVYSEPDEGTLIRIHLPFQPLQEGGD</sequence>
<keyword evidence="10" id="KW-0902">Two-component regulatory system</keyword>
<keyword evidence="6" id="KW-0808">Transferase</keyword>
<dbReference type="InterPro" id="IPR004358">
    <property type="entry name" value="Sig_transdc_His_kin-like_C"/>
</dbReference>
<dbReference type="CDD" id="cd06225">
    <property type="entry name" value="HAMP"/>
    <property type="match status" value="1"/>
</dbReference>
<evidence type="ECO:0000259" key="14">
    <source>
        <dbReference type="PROSITE" id="PS50885"/>
    </source>
</evidence>
<dbReference type="STRING" id="328396.RU93_GL002170"/>
<dbReference type="Gene3D" id="3.30.450.20">
    <property type="entry name" value="PAS domain"/>
    <property type="match status" value="1"/>
</dbReference>